<evidence type="ECO:0000313" key="2">
    <source>
        <dbReference type="Proteomes" id="UP000287352"/>
    </source>
</evidence>
<reference evidence="2" key="1">
    <citation type="submission" date="2018-12" db="EMBL/GenBank/DDBJ databases">
        <title>Tengunoibacter tsumagoiensis gen. nov., sp. nov., Dictyobacter kobayashii sp. nov., D. alpinus sp. nov., and D. joshuensis sp. nov. and description of Dictyobacteraceae fam. nov. within the order Ktedonobacterales isolated from Tengu-no-mugimeshi.</title>
        <authorList>
            <person name="Wang C.M."/>
            <person name="Zheng Y."/>
            <person name="Sakai Y."/>
            <person name="Toyoda A."/>
            <person name="Minakuchi Y."/>
            <person name="Abe K."/>
            <person name="Yokota A."/>
            <person name="Yabe S."/>
        </authorList>
    </citation>
    <scope>NUCLEOTIDE SEQUENCE [LARGE SCALE GENOMIC DNA]</scope>
    <source>
        <strain evidence="2">Uno3</strain>
    </source>
</reference>
<name>A0A402A9C9_9CHLR</name>
<dbReference type="AlphaFoldDB" id="A0A402A9C9"/>
<protein>
    <submittedName>
        <fullName evidence="1">Uncharacterized protein</fullName>
    </submittedName>
</protein>
<dbReference type="RefSeq" id="WP_126583008.1">
    <property type="nucleotide sequence ID" value="NZ_BIFR01000002.1"/>
</dbReference>
<comment type="caution">
    <text evidence="1">The sequence shown here is derived from an EMBL/GenBank/DDBJ whole genome shotgun (WGS) entry which is preliminary data.</text>
</comment>
<keyword evidence="2" id="KW-1185">Reference proteome</keyword>
<proteinExistence type="predicted"/>
<accession>A0A402A9C9</accession>
<sequence>MSIYDTSDWDFFCCFPKGKHTAEASNELLKKLKRLWAYGLHFYAFKLSQENWPATWEEQLLSTGKIITAKSPGLSGSFSWCIEHLLESNGGLIGMSYGVAFIDLDPYFLLSNPYLDWMHIGVRGIDAAAKRDKINGDNYLAVQQSFVSCCKLVCEIFEPLFGFGNKNAYLENDISQFRLLRNEGQELLQGTLPPIDEWFYEPPLRYVAPSLVTSELTMSYLSHQHWQVERLSTNGLFVTPTYPEYTYSGYSALHYLAKGKTDVRAARRALEIFETIGDKENVRRADSLIPE</sequence>
<evidence type="ECO:0000313" key="1">
    <source>
        <dbReference type="EMBL" id="GCE15565.1"/>
    </source>
</evidence>
<gene>
    <name evidence="1" type="ORF">KTT_54240</name>
</gene>
<dbReference type="EMBL" id="BIFR01000002">
    <property type="protein sequence ID" value="GCE15565.1"/>
    <property type="molecule type" value="Genomic_DNA"/>
</dbReference>
<dbReference type="Proteomes" id="UP000287352">
    <property type="component" value="Unassembled WGS sequence"/>
</dbReference>
<organism evidence="1 2">
    <name type="scientific">Tengunoibacter tsumagoiensis</name>
    <dbReference type="NCBI Taxonomy" id="2014871"/>
    <lineage>
        <taxon>Bacteria</taxon>
        <taxon>Bacillati</taxon>
        <taxon>Chloroflexota</taxon>
        <taxon>Ktedonobacteria</taxon>
        <taxon>Ktedonobacterales</taxon>
        <taxon>Dictyobacteraceae</taxon>
        <taxon>Tengunoibacter</taxon>
    </lineage>
</organism>